<reference evidence="1 2" key="1">
    <citation type="submission" date="2017-05" db="EMBL/GenBank/DDBJ databases">
        <title>The Genome Sequence of Tsuchiyaea wingfieldii DSM 27421.</title>
        <authorList>
            <person name="Cuomo C."/>
            <person name="Passer A."/>
            <person name="Billmyre B."/>
            <person name="Heitman J."/>
        </authorList>
    </citation>
    <scope>NUCLEOTIDE SEQUENCE [LARGE SCALE GENOMIC DNA]</scope>
    <source>
        <strain evidence="1 2">DSM 27421</strain>
    </source>
</reference>
<sequence>MPSTIPRTTVTSDSKIKLVINWSDPRQICRLLDCIENNTKWRQVCFPGSNTDIPGAYKMYVDIFLHFCQDDRAYPAMKTAEKAGLVKKAKMVTGGKDHMAKGNGKKENKKMKWVATPMFGSKVINPIKTKISALKSTLREGKYSNVHGFDSSWKSWEDVPTDIRGKLENAHPYYFQLLRLSGMPTPQVVVHKLSADTKMPRSTEKAATENTKRLVIACWDTDPEEVSRLLKIIKREPLWREACFSKNNSSIPHLNGVYIDIFLSFYRHHTVMTNAEEQGLVRRIERDDGEKEWVPTKSFHGKVGNPVKAKIASLKREFKAGMYTKEHGFDPSWKKWQDVPKRQRADLRAAHPHYFRLLELVEIHWSTDPSEVTRLLKLIKGQPTMAPRNDPAIKAAEREGLVQRVKGSGAKSKWEATERFRSRVGNPVARQIESLKSTLKSGTYTSTHNFRPSWKRWGDVPNDIRATLQTERPYYCQLLELAQSSFEFNNPKHYPCASSEHKVAEAAMVMTVRLTALRLAKQHASLHKSFPFSGHRRTVIEIATSPTLRPYSSVSDPRNAPVTSISPPEYTVVPDLSIKNPSKSNALVQRMHDSQSIKACHPVFEAVLERFRYWHKLDTGDAETIELVVRENELHYYSIVEALLFKYEANTVGLTIGSGKYLSGSAKRTRPVILRNNSKHLSEHKVAEASMVMTVRLTALRLAKQYASLHKSFPFSGHRGSVIAIATSPTLRLYSSVTDPRNAPITSTPPPEYTWVPAPLMKRPSNSNALVQRMHDPQSIKACHPVFGMSFRSLQAAFSLIVYLNRSASTML</sequence>
<gene>
    <name evidence="1" type="ORF">B9479_006647</name>
</gene>
<dbReference type="AlphaFoldDB" id="A0A5D3AR73"/>
<protein>
    <submittedName>
        <fullName evidence="1">Uncharacterized protein</fullName>
    </submittedName>
</protein>
<dbReference type="EMBL" id="NIDF01000118">
    <property type="protein sequence ID" value="TYJ52749.1"/>
    <property type="molecule type" value="Genomic_DNA"/>
</dbReference>
<comment type="caution">
    <text evidence="1">The sequence shown here is derived from an EMBL/GenBank/DDBJ whole genome shotgun (WGS) entry which is preliminary data.</text>
</comment>
<proteinExistence type="predicted"/>
<accession>A0A5D3AR73</accession>
<dbReference type="Proteomes" id="UP000322245">
    <property type="component" value="Unassembled WGS sequence"/>
</dbReference>
<organism evidence="1 2">
    <name type="scientific">Cryptococcus floricola</name>
    <dbReference type="NCBI Taxonomy" id="2591691"/>
    <lineage>
        <taxon>Eukaryota</taxon>
        <taxon>Fungi</taxon>
        <taxon>Dikarya</taxon>
        <taxon>Basidiomycota</taxon>
        <taxon>Agaricomycotina</taxon>
        <taxon>Tremellomycetes</taxon>
        <taxon>Tremellales</taxon>
        <taxon>Cryptococcaceae</taxon>
        <taxon>Cryptococcus</taxon>
    </lineage>
</organism>
<evidence type="ECO:0000313" key="1">
    <source>
        <dbReference type="EMBL" id="TYJ52749.1"/>
    </source>
</evidence>
<name>A0A5D3AR73_9TREE</name>
<evidence type="ECO:0000313" key="2">
    <source>
        <dbReference type="Proteomes" id="UP000322245"/>
    </source>
</evidence>
<keyword evidence="2" id="KW-1185">Reference proteome</keyword>